<dbReference type="AlphaFoldDB" id="A0A4Y4DPK9"/>
<dbReference type="OrthoDB" id="9802805at2"/>
<proteinExistence type="predicted"/>
<dbReference type="PROSITE" id="PS51462">
    <property type="entry name" value="NUDIX"/>
    <property type="match status" value="1"/>
</dbReference>
<comment type="cofactor">
    <cofactor evidence="1">
        <name>Mn(2+)</name>
        <dbReference type="ChEBI" id="CHEBI:29035"/>
    </cofactor>
</comment>
<dbReference type="GO" id="GO:0010945">
    <property type="term" value="F:coenzyme A diphosphatase activity"/>
    <property type="evidence" value="ECO:0007669"/>
    <property type="project" value="InterPro"/>
</dbReference>
<evidence type="ECO:0000256" key="6">
    <source>
        <dbReference type="ARBA" id="ARBA00023211"/>
    </source>
</evidence>
<evidence type="ECO:0000256" key="3">
    <source>
        <dbReference type="ARBA" id="ARBA00022723"/>
    </source>
</evidence>
<keyword evidence="9" id="KW-1185">Reference proteome</keyword>
<keyword evidence="5" id="KW-0460">Magnesium</keyword>
<dbReference type="Gene3D" id="3.90.79.10">
    <property type="entry name" value="Nucleoside Triphosphate Pyrophosphohydrolase"/>
    <property type="match status" value="1"/>
</dbReference>
<gene>
    <name evidence="8" type="ORF">AUR04nite_08400</name>
</gene>
<comment type="caution">
    <text evidence="8">The sequence shown here is derived from an EMBL/GenBank/DDBJ whole genome shotgun (WGS) entry which is preliminary data.</text>
</comment>
<keyword evidence="6" id="KW-0464">Manganese</keyword>
<evidence type="ECO:0000313" key="8">
    <source>
        <dbReference type="EMBL" id="GED05308.1"/>
    </source>
</evidence>
<keyword evidence="3" id="KW-0479">Metal-binding</keyword>
<dbReference type="SUPFAM" id="SSF55811">
    <property type="entry name" value="Nudix"/>
    <property type="match status" value="1"/>
</dbReference>
<evidence type="ECO:0000259" key="7">
    <source>
        <dbReference type="PROSITE" id="PS51462"/>
    </source>
</evidence>
<dbReference type="PANTHER" id="PTHR12992">
    <property type="entry name" value="NUDIX HYDROLASE"/>
    <property type="match status" value="1"/>
</dbReference>
<evidence type="ECO:0000256" key="2">
    <source>
        <dbReference type="ARBA" id="ARBA00001946"/>
    </source>
</evidence>
<evidence type="ECO:0000313" key="9">
    <source>
        <dbReference type="Proteomes" id="UP000316612"/>
    </source>
</evidence>
<sequence length="225" mass="24760">MSAREELERVISRHKTYAGAPRRLRNDINFAPEDIAGARKAAVLILFGAAGEQRLSETAAPEDLDLLFVQRASTLRKHAGQVSFPGGGIDPEDGSAADAALREAWEETGVQTSGIEVLGSLAETELPVTNFLVTPVLGWWHTESKVYPVDPGESAAVFRAPVAQMLDPRHRLTGVVQRDGRKFKSPAFEVGGHIIWGFTAIVVDQLFTELGWTRQWDDSREIRMN</sequence>
<dbReference type="InterPro" id="IPR045121">
    <property type="entry name" value="CoAse"/>
</dbReference>
<dbReference type="Pfam" id="PF00293">
    <property type="entry name" value="NUDIX"/>
    <property type="match status" value="1"/>
</dbReference>
<comment type="cofactor">
    <cofactor evidence="2">
        <name>Mg(2+)</name>
        <dbReference type="ChEBI" id="CHEBI:18420"/>
    </cofactor>
</comment>
<dbReference type="Proteomes" id="UP000316612">
    <property type="component" value="Unassembled WGS sequence"/>
</dbReference>
<dbReference type="PANTHER" id="PTHR12992:SF11">
    <property type="entry name" value="MITOCHONDRIAL COENZYME A DIPHOSPHATASE NUDT8"/>
    <property type="match status" value="1"/>
</dbReference>
<dbReference type="GO" id="GO:0046872">
    <property type="term" value="F:metal ion binding"/>
    <property type="evidence" value="ECO:0007669"/>
    <property type="project" value="UniProtKB-KW"/>
</dbReference>
<reference evidence="8 9" key="1">
    <citation type="submission" date="2019-06" db="EMBL/GenBank/DDBJ databases">
        <title>Whole genome shotgun sequence of Glutamicibacter uratoxydans NBRC 15515.</title>
        <authorList>
            <person name="Hosoyama A."/>
            <person name="Uohara A."/>
            <person name="Ohji S."/>
            <person name="Ichikawa N."/>
        </authorList>
    </citation>
    <scope>NUCLEOTIDE SEQUENCE [LARGE SCALE GENOMIC DNA]</scope>
    <source>
        <strain evidence="8 9">NBRC 15515</strain>
    </source>
</reference>
<protein>
    <submittedName>
        <fullName evidence="8">Coenzyme A pyrophosphatase</fullName>
    </submittedName>
</protein>
<keyword evidence="4" id="KW-0378">Hydrolase</keyword>
<feature type="domain" description="Nudix hydrolase" evidence="7">
    <location>
        <begin position="37"/>
        <end position="182"/>
    </location>
</feature>
<dbReference type="InterPro" id="IPR015797">
    <property type="entry name" value="NUDIX_hydrolase-like_dom_sf"/>
</dbReference>
<dbReference type="CDD" id="cd03426">
    <property type="entry name" value="NUDIX_CoAse_Nudt7"/>
    <property type="match status" value="1"/>
</dbReference>
<name>A0A4Y4DPK9_GLUUR</name>
<organism evidence="8 9">
    <name type="scientific">Glutamicibacter uratoxydans</name>
    <name type="common">Arthrobacter uratoxydans</name>
    <dbReference type="NCBI Taxonomy" id="43667"/>
    <lineage>
        <taxon>Bacteria</taxon>
        <taxon>Bacillati</taxon>
        <taxon>Actinomycetota</taxon>
        <taxon>Actinomycetes</taxon>
        <taxon>Micrococcales</taxon>
        <taxon>Micrococcaceae</taxon>
        <taxon>Glutamicibacter</taxon>
    </lineage>
</organism>
<evidence type="ECO:0000256" key="1">
    <source>
        <dbReference type="ARBA" id="ARBA00001936"/>
    </source>
</evidence>
<dbReference type="InterPro" id="IPR000086">
    <property type="entry name" value="NUDIX_hydrolase_dom"/>
</dbReference>
<dbReference type="EMBL" id="BJNY01000004">
    <property type="protein sequence ID" value="GED05308.1"/>
    <property type="molecule type" value="Genomic_DNA"/>
</dbReference>
<evidence type="ECO:0000256" key="4">
    <source>
        <dbReference type="ARBA" id="ARBA00022801"/>
    </source>
</evidence>
<dbReference type="RefSeq" id="WP_141362249.1">
    <property type="nucleotide sequence ID" value="NZ_BAAAJL010000001.1"/>
</dbReference>
<evidence type="ECO:0000256" key="5">
    <source>
        <dbReference type="ARBA" id="ARBA00022842"/>
    </source>
</evidence>
<accession>A0A4Y4DPK9</accession>